<feature type="region of interest" description="Disordered" evidence="1">
    <location>
        <begin position="859"/>
        <end position="912"/>
    </location>
</feature>
<dbReference type="EMBL" id="CM000162">
    <property type="protein sequence ID" value="EDX02567.2"/>
    <property type="molecule type" value="Genomic_DNA"/>
</dbReference>
<feature type="compositionally biased region" description="Polar residues" evidence="1">
    <location>
        <begin position="517"/>
        <end position="529"/>
    </location>
</feature>
<evidence type="ECO:0000313" key="2">
    <source>
        <dbReference type="EMBL" id="EDX02567.2"/>
    </source>
</evidence>
<feature type="compositionally biased region" description="Polar residues" evidence="1">
    <location>
        <begin position="298"/>
        <end position="315"/>
    </location>
</feature>
<feature type="compositionally biased region" description="Basic residues" evidence="1">
    <location>
        <begin position="549"/>
        <end position="561"/>
    </location>
</feature>
<name>B4Q259_DROYA</name>
<feature type="compositionally biased region" description="Low complexity" evidence="1">
    <location>
        <begin position="617"/>
        <end position="638"/>
    </location>
</feature>
<proteinExistence type="predicted"/>
<protein>
    <submittedName>
        <fullName evidence="2">Mei-218</fullName>
    </submittedName>
</protein>
<feature type="compositionally biased region" description="Polar residues" evidence="1">
    <location>
        <begin position="390"/>
        <end position="405"/>
    </location>
</feature>
<feature type="compositionally biased region" description="Polar residues" evidence="1">
    <location>
        <begin position="228"/>
        <end position="285"/>
    </location>
</feature>
<dbReference type="GO" id="GO:0016321">
    <property type="term" value="P:female meiosis chromosome segregation"/>
    <property type="evidence" value="ECO:0007669"/>
    <property type="project" value="EnsemblMetazoa"/>
</dbReference>
<feature type="compositionally biased region" description="Polar residues" evidence="1">
    <location>
        <begin position="413"/>
        <end position="448"/>
    </location>
</feature>
<feature type="region of interest" description="Disordered" evidence="1">
    <location>
        <begin position="208"/>
        <end position="638"/>
    </location>
</feature>
<dbReference type="HOGENOM" id="CLU_001750_0_0_1"/>
<feature type="compositionally biased region" description="Low complexity" evidence="1">
    <location>
        <begin position="934"/>
        <end position="950"/>
    </location>
</feature>
<feature type="compositionally biased region" description="Polar residues" evidence="1">
    <location>
        <begin position="882"/>
        <end position="896"/>
    </location>
</feature>
<gene>
    <name evidence="2" type="primary">Dyak\mei-218</name>
    <name evidence="2" type="synonym">Dyak\GE15620</name>
    <name evidence="2" type="synonym">dyak_GLEANR_17118</name>
    <name evidence="2" type="synonym">GE15620</name>
    <name evidence="2" type="synonym">mei-218</name>
    <name evidence="2" type="ORF">Dyak_GE15620</name>
</gene>
<feature type="compositionally biased region" description="Basic and acidic residues" evidence="1">
    <location>
        <begin position="351"/>
        <end position="362"/>
    </location>
</feature>
<dbReference type="GO" id="GO:0007131">
    <property type="term" value="P:reciprocal meiotic recombination"/>
    <property type="evidence" value="ECO:0007669"/>
    <property type="project" value="EnsemblMetazoa"/>
</dbReference>
<feature type="compositionally biased region" description="Low complexity" evidence="1">
    <location>
        <begin position="338"/>
        <end position="350"/>
    </location>
</feature>
<feature type="compositionally biased region" description="Basic and acidic residues" evidence="1">
    <location>
        <begin position="1"/>
        <end position="10"/>
    </location>
</feature>
<feature type="region of interest" description="Disordered" evidence="1">
    <location>
        <begin position="116"/>
        <end position="143"/>
    </location>
</feature>
<feature type="compositionally biased region" description="Low complexity" evidence="1">
    <location>
        <begin position="463"/>
        <end position="478"/>
    </location>
</feature>
<feature type="compositionally biased region" description="Polar residues" evidence="1">
    <location>
        <begin position="35"/>
        <end position="59"/>
    </location>
</feature>
<dbReference type="GO" id="GO:0005737">
    <property type="term" value="C:cytoplasm"/>
    <property type="evidence" value="ECO:0007669"/>
    <property type="project" value="EnsemblMetazoa"/>
</dbReference>
<feature type="region of interest" description="Disordered" evidence="1">
    <location>
        <begin position="930"/>
        <end position="954"/>
    </location>
</feature>
<feature type="region of interest" description="Disordered" evidence="1">
    <location>
        <begin position="1"/>
        <end position="65"/>
    </location>
</feature>
<feature type="compositionally biased region" description="Polar residues" evidence="1">
    <location>
        <begin position="494"/>
        <end position="510"/>
    </location>
</feature>
<dbReference type="Proteomes" id="UP000002282">
    <property type="component" value="Chromosome X"/>
</dbReference>
<feature type="compositionally biased region" description="Polar residues" evidence="1">
    <location>
        <begin position="210"/>
        <end position="220"/>
    </location>
</feature>
<accession>B4Q259</accession>
<evidence type="ECO:0000256" key="1">
    <source>
        <dbReference type="SAM" id="MobiDB-lite"/>
    </source>
</evidence>
<organism evidence="2 3">
    <name type="scientific">Drosophila yakuba</name>
    <name type="common">Fruit fly</name>
    <dbReference type="NCBI Taxonomy" id="7245"/>
    <lineage>
        <taxon>Eukaryota</taxon>
        <taxon>Metazoa</taxon>
        <taxon>Ecdysozoa</taxon>
        <taxon>Arthropoda</taxon>
        <taxon>Hexapoda</taxon>
        <taxon>Insecta</taxon>
        <taxon>Pterygota</taxon>
        <taxon>Neoptera</taxon>
        <taxon>Endopterygota</taxon>
        <taxon>Diptera</taxon>
        <taxon>Brachycera</taxon>
        <taxon>Muscomorpha</taxon>
        <taxon>Ephydroidea</taxon>
        <taxon>Drosophilidae</taxon>
        <taxon>Drosophila</taxon>
        <taxon>Sophophora</taxon>
    </lineage>
</organism>
<evidence type="ECO:0000313" key="3">
    <source>
        <dbReference type="Proteomes" id="UP000002282"/>
    </source>
</evidence>
<dbReference type="KEGG" id="dya:Dyak_GE15620"/>
<reference evidence="2 3" key="1">
    <citation type="journal article" date="2007" name="Nature">
        <title>Evolution of genes and genomes on the Drosophila phylogeny.</title>
        <authorList>
            <consortium name="Drosophila 12 Genomes Consortium"/>
            <person name="Clark A.G."/>
            <person name="Eisen M.B."/>
            <person name="Smith D.R."/>
            <person name="Bergman C.M."/>
            <person name="Oliver B."/>
            <person name="Markow T.A."/>
            <person name="Kaufman T.C."/>
            <person name="Kellis M."/>
            <person name="Gelbart W."/>
            <person name="Iyer V.N."/>
            <person name="Pollard D.A."/>
            <person name="Sackton T.B."/>
            <person name="Larracuente A.M."/>
            <person name="Singh N.D."/>
            <person name="Abad J.P."/>
            <person name="Abt D.N."/>
            <person name="Adryan B."/>
            <person name="Aguade M."/>
            <person name="Akashi H."/>
            <person name="Anderson W.W."/>
            <person name="Aquadro C.F."/>
            <person name="Ardell D.H."/>
            <person name="Arguello R."/>
            <person name="Artieri C.G."/>
            <person name="Barbash D.A."/>
            <person name="Barker D."/>
            <person name="Barsanti P."/>
            <person name="Batterham P."/>
            <person name="Batzoglou S."/>
            <person name="Begun D."/>
            <person name="Bhutkar A."/>
            <person name="Blanco E."/>
            <person name="Bosak S.A."/>
            <person name="Bradley R.K."/>
            <person name="Brand A.D."/>
            <person name="Brent M.R."/>
            <person name="Brooks A.N."/>
            <person name="Brown R.H."/>
            <person name="Butlin R.K."/>
            <person name="Caggese C."/>
            <person name="Calvi B.R."/>
            <person name="Bernardo de Carvalho A."/>
            <person name="Caspi A."/>
            <person name="Castrezana S."/>
            <person name="Celniker S.E."/>
            <person name="Chang J.L."/>
            <person name="Chapple C."/>
            <person name="Chatterji S."/>
            <person name="Chinwalla A."/>
            <person name="Civetta A."/>
            <person name="Clifton S.W."/>
            <person name="Comeron J.M."/>
            <person name="Costello J.C."/>
            <person name="Coyne J.A."/>
            <person name="Daub J."/>
            <person name="David R.G."/>
            <person name="Delcher A.L."/>
            <person name="Delehaunty K."/>
            <person name="Do C.B."/>
            <person name="Ebling H."/>
            <person name="Edwards K."/>
            <person name="Eickbush T."/>
            <person name="Evans J.D."/>
            <person name="Filipski A."/>
            <person name="Findeiss S."/>
            <person name="Freyhult E."/>
            <person name="Fulton L."/>
            <person name="Fulton R."/>
            <person name="Garcia A.C."/>
            <person name="Gardiner A."/>
            <person name="Garfield D.A."/>
            <person name="Garvin B.E."/>
            <person name="Gibson G."/>
            <person name="Gilbert D."/>
            <person name="Gnerre S."/>
            <person name="Godfrey J."/>
            <person name="Good R."/>
            <person name="Gotea V."/>
            <person name="Gravely B."/>
            <person name="Greenberg A.J."/>
            <person name="Griffiths-Jones S."/>
            <person name="Gross S."/>
            <person name="Guigo R."/>
            <person name="Gustafson E.A."/>
            <person name="Haerty W."/>
            <person name="Hahn M.W."/>
            <person name="Halligan D.L."/>
            <person name="Halpern A.L."/>
            <person name="Halter G.M."/>
            <person name="Han M.V."/>
            <person name="Heger A."/>
            <person name="Hillier L."/>
            <person name="Hinrichs A.S."/>
            <person name="Holmes I."/>
            <person name="Hoskins R.A."/>
            <person name="Hubisz M.J."/>
            <person name="Hultmark D."/>
            <person name="Huntley M.A."/>
            <person name="Jaffe D.B."/>
            <person name="Jagadeeshan S."/>
            <person name="Jeck W.R."/>
            <person name="Johnson J."/>
            <person name="Jones C.D."/>
            <person name="Jordan W.C."/>
            <person name="Karpen G.H."/>
            <person name="Kataoka E."/>
            <person name="Keightley P.D."/>
            <person name="Kheradpour P."/>
            <person name="Kirkness E.F."/>
            <person name="Koerich L.B."/>
            <person name="Kristiansen K."/>
            <person name="Kudrna D."/>
            <person name="Kulathinal R.J."/>
            <person name="Kumar S."/>
            <person name="Kwok R."/>
            <person name="Lander E."/>
            <person name="Langley C.H."/>
            <person name="Lapoint R."/>
            <person name="Lazzaro B.P."/>
            <person name="Lee S.J."/>
            <person name="Levesque L."/>
            <person name="Li R."/>
            <person name="Lin C.F."/>
            <person name="Lin M.F."/>
            <person name="Lindblad-Toh K."/>
            <person name="Llopart A."/>
            <person name="Long M."/>
            <person name="Low L."/>
            <person name="Lozovsky E."/>
            <person name="Lu J."/>
            <person name="Luo M."/>
            <person name="Machado C.A."/>
            <person name="Makalowski W."/>
            <person name="Marzo M."/>
            <person name="Matsuda M."/>
            <person name="Matzkin L."/>
            <person name="McAllister B."/>
            <person name="McBride C.S."/>
            <person name="McKernan B."/>
            <person name="McKernan K."/>
            <person name="Mendez-Lago M."/>
            <person name="Minx P."/>
            <person name="Mollenhauer M.U."/>
            <person name="Montooth K."/>
            <person name="Mount S.M."/>
            <person name="Mu X."/>
            <person name="Myers E."/>
            <person name="Negre B."/>
            <person name="Newfeld S."/>
            <person name="Nielsen R."/>
            <person name="Noor M.A."/>
            <person name="O'Grady P."/>
            <person name="Pachter L."/>
            <person name="Papaceit M."/>
            <person name="Parisi M.J."/>
            <person name="Parisi M."/>
            <person name="Parts L."/>
            <person name="Pedersen J.S."/>
            <person name="Pesole G."/>
            <person name="Phillippy A.M."/>
            <person name="Ponting C.P."/>
            <person name="Pop M."/>
            <person name="Porcelli D."/>
            <person name="Powell J.R."/>
            <person name="Prohaska S."/>
            <person name="Pruitt K."/>
            <person name="Puig M."/>
            <person name="Quesneville H."/>
            <person name="Ram K.R."/>
            <person name="Rand D."/>
            <person name="Rasmussen M.D."/>
            <person name="Reed L.K."/>
            <person name="Reenan R."/>
            <person name="Reily A."/>
            <person name="Remington K.A."/>
            <person name="Rieger T.T."/>
            <person name="Ritchie M.G."/>
            <person name="Robin C."/>
            <person name="Rogers Y.H."/>
            <person name="Rohde C."/>
            <person name="Rozas J."/>
            <person name="Rubenfield M.J."/>
            <person name="Ruiz A."/>
            <person name="Russo S."/>
            <person name="Salzberg S.L."/>
            <person name="Sanchez-Gracia A."/>
            <person name="Saranga D.J."/>
            <person name="Sato H."/>
            <person name="Schaeffer S.W."/>
            <person name="Schatz M.C."/>
            <person name="Schlenke T."/>
            <person name="Schwartz R."/>
            <person name="Segarra C."/>
            <person name="Singh R.S."/>
            <person name="Sirot L."/>
            <person name="Sirota M."/>
            <person name="Sisneros N.B."/>
            <person name="Smith C.D."/>
            <person name="Smith T.F."/>
            <person name="Spieth J."/>
            <person name="Stage D.E."/>
            <person name="Stark A."/>
            <person name="Stephan W."/>
            <person name="Strausberg R.L."/>
            <person name="Strempel S."/>
            <person name="Sturgill D."/>
            <person name="Sutton G."/>
            <person name="Sutton G.G."/>
            <person name="Tao W."/>
            <person name="Teichmann S."/>
            <person name="Tobari Y.N."/>
            <person name="Tomimura Y."/>
            <person name="Tsolas J.M."/>
            <person name="Valente V.L."/>
            <person name="Venter E."/>
            <person name="Venter J.C."/>
            <person name="Vicario S."/>
            <person name="Vieira F.G."/>
            <person name="Vilella A.J."/>
            <person name="Villasante A."/>
            <person name="Walenz B."/>
            <person name="Wang J."/>
            <person name="Wasserman M."/>
            <person name="Watts T."/>
            <person name="Wilson D."/>
            <person name="Wilson R.K."/>
            <person name="Wing R.A."/>
            <person name="Wolfner M.F."/>
            <person name="Wong A."/>
            <person name="Wong G.K."/>
            <person name="Wu C.I."/>
            <person name="Wu G."/>
            <person name="Yamamoto D."/>
            <person name="Yang H.P."/>
            <person name="Yang S.P."/>
            <person name="Yorke J.A."/>
            <person name="Yoshida K."/>
            <person name="Zdobnov E."/>
            <person name="Zhang P."/>
            <person name="Zhang Y."/>
            <person name="Zimin A.V."/>
            <person name="Baldwin J."/>
            <person name="Abdouelleil A."/>
            <person name="Abdulkadir J."/>
            <person name="Abebe A."/>
            <person name="Abera B."/>
            <person name="Abreu J."/>
            <person name="Acer S.C."/>
            <person name="Aftuck L."/>
            <person name="Alexander A."/>
            <person name="An P."/>
            <person name="Anderson E."/>
            <person name="Anderson S."/>
            <person name="Arachi H."/>
            <person name="Azer M."/>
            <person name="Bachantsang P."/>
            <person name="Barry A."/>
            <person name="Bayul T."/>
            <person name="Berlin A."/>
            <person name="Bessette D."/>
            <person name="Bloom T."/>
            <person name="Blye J."/>
            <person name="Boguslavskiy L."/>
            <person name="Bonnet C."/>
            <person name="Boukhgalter B."/>
            <person name="Bourzgui I."/>
            <person name="Brown A."/>
            <person name="Cahill P."/>
            <person name="Channer S."/>
            <person name="Cheshatsang Y."/>
            <person name="Chuda L."/>
            <person name="Citroen M."/>
            <person name="Collymore A."/>
            <person name="Cooke P."/>
            <person name="Costello M."/>
            <person name="D'Aco K."/>
            <person name="Daza R."/>
            <person name="De Haan G."/>
            <person name="DeGray S."/>
            <person name="DeMaso C."/>
            <person name="Dhargay N."/>
            <person name="Dooley K."/>
            <person name="Dooley E."/>
            <person name="Doricent M."/>
            <person name="Dorje P."/>
            <person name="Dorjee K."/>
            <person name="Dupes A."/>
            <person name="Elong R."/>
            <person name="Falk J."/>
            <person name="Farina A."/>
            <person name="Faro S."/>
            <person name="Ferguson D."/>
            <person name="Fisher S."/>
            <person name="Foley C.D."/>
            <person name="Franke A."/>
            <person name="Friedrich D."/>
            <person name="Gadbois L."/>
            <person name="Gearin G."/>
            <person name="Gearin C.R."/>
            <person name="Giannoukos G."/>
            <person name="Goode T."/>
            <person name="Graham J."/>
            <person name="Grandbois E."/>
            <person name="Grewal S."/>
            <person name="Gyaltsen K."/>
            <person name="Hafez N."/>
            <person name="Hagos B."/>
            <person name="Hall J."/>
            <person name="Henson C."/>
            <person name="Hollinger A."/>
            <person name="Honan T."/>
            <person name="Huard M.D."/>
            <person name="Hughes L."/>
            <person name="Hurhula B."/>
            <person name="Husby M.E."/>
            <person name="Kamat A."/>
            <person name="Kanga B."/>
            <person name="Kashin S."/>
            <person name="Khazanovich D."/>
            <person name="Kisner P."/>
            <person name="Lance K."/>
            <person name="Lara M."/>
            <person name="Lee W."/>
            <person name="Lennon N."/>
            <person name="Letendre F."/>
            <person name="LeVine R."/>
            <person name="Lipovsky A."/>
            <person name="Liu X."/>
            <person name="Liu J."/>
            <person name="Liu S."/>
            <person name="Lokyitsang T."/>
            <person name="Lokyitsang Y."/>
            <person name="Lubonja R."/>
            <person name="Lui A."/>
            <person name="MacDonald P."/>
            <person name="Magnisalis V."/>
            <person name="Maru K."/>
            <person name="Matthews C."/>
            <person name="McCusker W."/>
            <person name="McDonough S."/>
            <person name="Mehta T."/>
            <person name="Meldrim J."/>
            <person name="Meneus L."/>
            <person name="Mihai O."/>
            <person name="Mihalev A."/>
            <person name="Mihova T."/>
            <person name="Mittelman R."/>
            <person name="Mlenga V."/>
            <person name="Montmayeur A."/>
            <person name="Mulrain L."/>
            <person name="Navidi A."/>
            <person name="Naylor J."/>
            <person name="Negash T."/>
            <person name="Nguyen T."/>
            <person name="Nguyen N."/>
            <person name="Nicol R."/>
            <person name="Norbu C."/>
            <person name="Norbu N."/>
            <person name="Novod N."/>
            <person name="O'Neill B."/>
            <person name="Osman S."/>
            <person name="Markiewicz E."/>
            <person name="Oyono O.L."/>
            <person name="Patti C."/>
            <person name="Phunkhang P."/>
            <person name="Pierre F."/>
            <person name="Priest M."/>
            <person name="Raghuraman S."/>
            <person name="Rege F."/>
            <person name="Reyes R."/>
            <person name="Rise C."/>
            <person name="Rogov P."/>
            <person name="Ross K."/>
            <person name="Ryan E."/>
            <person name="Settipalli S."/>
            <person name="Shea T."/>
            <person name="Sherpa N."/>
            <person name="Shi L."/>
            <person name="Shih D."/>
            <person name="Sparrow T."/>
            <person name="Spaulding J."/>
            <person name="Stalker J."/>
            <person name="Stange-Thomann N."/>
            <person name="Stavropoulos S."/>
            <person name="Stone C."/>
            <person name="Strader C."/>
            <person name="Tesfaye S."/>
            <person name="Thomson T."/>
            <person name="Thoulutsang Y."/>
            <person name="Thoulutsang D."/>
            <person name="Topham K."/>
            <person name="Topping I."/>
            <person name="Tsamla T."/>
            <person name="Vassiliev H."/>
            <person name="Vo A."/>
            <person name="Wangchuk T."/>
            <person name="Wangdi T."/>
            <person name="Weiand M."/>
            <person name="Wilkinson J."/>
            <person name="Wilson A."/>
            <person name="Yadav S."/>
            <person name="Young G."/>
            <person name="Yu Q."/>
            <person name="Zembek L."/>
            <person name="Zhong D."/>
            <person name="Zimmer A."/>
            <person name="Zwirko Z."/>
            <person name="Jaffe D.B."/>
            <person name="Alvarez P."/>
            <person name="Brockman W."/>
            <person name="Butler J."/>
            <person name="Chin C."/>
            <person name="Gnerre S."/>
            <person name="Grabherr M."/>
            <person name="Kleber M."/>
            <person name="Mauceli E."/>
            <person name="MacCallum I."/>
        </authorList>
    </citation>
    <scope>NUCLEOTIDE SEQUENCE [LARGE SCALE GENOMIC DNA]</scope>
    <source>
        <strain evidence="3">Tai18E2 / Tucson 14021-0261.01</strain>
    </source>
</reference>
<feature type="compositionally biased region" description="Polar residues" evidence="1">
    <location>
        <begin position="126"/>
        <end position="135"/>
    </location>
</feature>
<keyword evidence="3" id="KW-1185">Reference proteome</keyword>
<feature type="compositionally biased region" description="Low complexity" evidence="1">
    <location>
        <begin position="871"/>
        <end position="881"/>
    </location>
</feature>
<sequence>MPSRKRLENKARRRRNPVQLNDFLRGDEEPIQIITPISSNESQSQTPSTQNANTSSIGTIPSKGLFESDVTPVMTPTPQSDTYQPTVNVWRSPKETTQPEANYNVSAEEYPDLGKRLKRAKPPTPTMTNLENGATGSRLRSRRSRIIDPPVLANFLPDSVLPTSSNSKQQSVANWLSSVRSSESHNTANDQASCSFSNKITLLRRDSAQALGQKSAAQSSPKEKHTEQQQQNTPAEAQEQQNTSPEVQEQQTIPASAVKHQQNTTNNSSTPQQKSFVSSLQQQKRSGARSLPQEQKKSSGNLTQQQQKSSVSFLQEQKESPARSFPQEQKKSSGNLAQQQQKSSVSSLQQQKERSFSQEQKKSSGNLTQQQQKRSESSRQRQQKIISPGKLQQQQQKSPANTVGNQKKRKSPGIQQARQQQMSPRSSFQQEQHKSSGGTLTEQQQQPKSLAKTLKHQPKSPRNSVQQQQHHVAHSNQSRSQSARPVKPIHSRPKSQNAPVTNNFSVSSRQPTDERIQQPTQCSGPSNVNDVDAEVVPPTPNSQRERMPRRFPRRGNNRRVVRSLQAFTREFTQSSPEASPEGLPVGSPEGLPEGSPEGLPEGSPKGLPEVLPERSPEGSPEGSPEVLPEGSPEVLPEGSPEVLLEELLEESPEELPEESPEQEVVLCEHHEQLQQVKSLPENQANCRMQQLAMHSALNSDALEFRPAVRREAGGSSQRVQVSRLSRRRRRQRFLRSLHVEALLPSYELEPSEPLRPVCHVPDCCYYSGPPPTVITPEIVQPPSPQRLPVTVPIQPMMPPTTIEVNTTSNPPPVVFYNPQSGNLWSNPSPYMPIEIENNRVSQSVFRLASLPCTGVGTPNTDSFTSWPPPSQHHSPSRLPSSISGPSQFSHTLSTPPLKQHRQQHQKLSPSIIHQDEDLLYSRSLLDMDREETQWEQQGQEWQWESPQESSRFQSQPLAQPQVVDDVHGVPNAAVAKDAGPPLERHKIFRAPSQHGQDYPKPDLNCVPSSIKKLHRLISSHYSDYSFVYAISAQLSQDCVPMDCYVYLKMVLLASIVSIESDEVRAPISLCIIATDTLMANRLMNKVGQLAPRYLGPHDYGLQPTFSALPTRFNWIVASPLLLAQQGVYYAGDWTRLSKEQGCQLEKCIENGAVPVPQLHIDQPLEAAVWTHWQPDNSSNQTQALAKLCPIFGLPIYMGAQVNKSLWNFIIQQHSAEGQNVVNDGLNIPEDDMRMLIHLLHQRKTTLTDGAQHMLQKYYVISRKERPTVFSSKTYIVLKQFAECFAKLALRLEVLESDVCVAIFHCEHFVQSIFGAKENQAPPAVINFNVISCIDPYMNEFARWLLQYLDSYEDEELGISAAKRRRTDSWDMP</sequence>
<reference evidence="2 3" key="2">
    <citation type="journal article" date="2007" name="PLoS Biol.">
        <title>Principles of genome evolution in the Drosophila melanogaster species group.</title>
        <authorList>
            <person name="Ranz J.M."/>
            <person name="Maurin D."/>
            <person name="Chan Y.S."/>
            <person name="von Grotthuss M."/>
            <person name="Hillier L.W."/>
            <person name="Roote J."/>
            <person name="Ashburner M."/>
            <person name="Bergman C.M."/>
        </authorList>
    </citation>
    <scope>NUCLEOTIDE SEQUENCE [LARGE SCALE GENOMIC DNA]</scope>
    <source>
        <strain evidence="3">Tai18E2 / Tucson 14021-0261.01</strain>
    </source>
</reference>
<dbReference type="OrthoDB" id="2015372at2759"/>